<comment type="caution">
    <text evidence="1">The sequence shown here is derived from an EMBL/GenBank/DDBJ whole genome shotgun (WGS) entry which is preliminary data.</text>
</comment>
<sequence length="322" mass="36807">MKTSLEPQVNKLLYYQNNRRQSLCEYKNDHVAANELTQFVRINRNPKKQTRKGLGHSQMTTNNFSRRNSVATVDSTVSSTNTLSSVLAARTATPVALANNHRKHSLKSWSMSHLKNDCKVNSNAKMNEQICNYEFTEQRCNYERMTQQQQHLQQQQQRSWSPAPVIRCNVSNSRTPTCLADQNQKLQHLKTTKFCDALNADFLALNEFRMQNSKDCFSDRHKSLLRSQTSPVARYSSGTQQFELNSVFNDFDDVGNSKSLKDNENITKSLASSFSSLSLTTSTTMPYYARQRILREQLAKDCPHRKSITIGINKSAALSYQL</sequence>
<dbReference type="Proteomes" id="UP000037069">
    <property type="component" value="Unassembled WGS sequence"/>
</dbReference>
<dbReference type="AlphaFoldDB" id="A0A0L0BRB6"/>
<evidence type="ECO:0000313" key="1">
    <source>
        <dbReference type="EMBL" id="KNC21769.1"/>
    </source>
</evidence>
<keyword evidence="2" id="KW-1185">Reference proteome</keyword>
<evidence type="ECO:0000313" key="2">
    <source>
        <dbReference type="Proteomes" id="UP000037069"/>
    </source>
</evidence>
<reference evidence="1 2" key="1">
    <citation type="journal article" date="2015" name="Nat. Commun.">
        <title>Lucilia cuprina genome unlocks parasitic fly biology to underpin future interventions.</title>
        <authorList>
            <person name="Anstead C.A."/>
            <person name="Korhonen P.K."/>
            <person name="Young N.D."/>
            <person name="Hall R.S."/>
            <person name="Jex A.R."/>
            <person name="Murali S.C."/>
            <person name="Hughes D.S."/>
            <person name="Lee S.F."/>
            <person name="Perry T."/>
            <person name="Stroehlein A.J."/>
            <person name="Ansell B.R."/>
            <person name="Breugelmans B."/>
            <person name="Hofmann A."/>
            <person name="Qu J."/>
            <person name="Dugan S."/>
            <person name="Lee S.L."/>
            <person name="Chao H."/>
            <person name="Dinh H."/>
            <person name="Han Y."/>
            <person name="Doddapaneni H.V."/>
            <person name="Worley K.C."/>
            <person name="Muzny D.M."/>
            <person name="Ioannidis P."/>
            <person name="Waterhouse R.M."/>
            <person name="Zdobnov E.M."/>
            <person name="James P.J."/>
            <person name="Bagnall N.H."/>
            <person name="Kotze A.C."/>
            <person name="Gibbs R.A."/>
            <person name="Richards S."/>
            <person name="Batterham P."/>
            <person name="Gasser R.B."/>
        </authorList>
    </citation>
    <scope>NUCLEOTIDE SEQUENCE [LARGE SCALE GENOMIC DNA]</scope>
    <source>
        <strain evidence="1 2">LS</strain>
        <tissue evidence="1">Full body</tissue>
    </source>
</reference>
<dbReference type="OrthoDB" id="8039523at2759"/>
<accession>A0A0L0BRB6</accession>
<protein>
    <submittedName>
        <fullName evidence="1">Uncharacterized protein</fullName>
    </submittedName>
</protein>
<name>A0A0L0BRB6_LUCCU</name>
<organism evidence="1 2">
    <name type="scientific">Lucilia cuprina</name>
    <name type="common">Green bottle fly</name>
    <name type="synonym">Australian sheep blowfly</name>
    <dbReference type="NCBI Taxonomy" id="7375"/>
    <lineage>
        <taxon>Eukaryota</taxon>
        <taxon>Metazoa</taxon>
        <taxon>Ecdysozoa</taxon>
        <taxon>Arthropoda</taxon>
        <taxon>Hexapoda</taxon>
        <taxon>Insecta</taxon>
        <taxon>Pterygota</taxon>
        <taxon>Neoptera</taxon>
        <taxon>Endopterygota</taxon>
        <taxon>Diptera</taxon>
        <taxon>Brachycera</taxon>
        <taxon>Muscomorpha</taxon>
        <taxon>Oestroidea</taxon>
        <taxon>Calliphoridae</taxon>
        <taxon>Luciliinae</taxon>
        <taxon>Lucilia</taxon>
    </lineage>
</organism>
<proteinExistence type="predicted"/>
<dbReference type="EMBL" id="JRES01001582">
    <property type="protein sequence ID" value="KNC21769.1"/>
    <property type="molecule type" value="Genomic_DNA"/>
</dbReference>
<gene>
    <name evidence="1" type="ORF">FF38_04005</name>
</gene>